<protein>
    <recommendedName>
        <fullName evidence="6">Glycosyltransferase 2-like domain-containing protein</fullName>
    </recommendedName>
</protein>
<name>A0A8H3YY03_VENIN</name>
<dbReference type="Pfam" id="PF25550">
    <property type="entry name" value="DUF7928"/>
    <property type="match status" value="1"/>
</dbReference>
<dbReference type="InterPro" id="IPR001173">
    <property type="entry name" value="Glyco_trans_2-like"/>
</dbReference>
<evidence type="ECO:0000259" key="2">
    <source>
        <dbReference type="Pfam" id="PF13632"/>
    </source>
</evidence>
<dbReference type="AlphaFoldDB" id="A0A8H3YY03"/>
<evidence type="ECO:0008006" key="6">
    <source>
        <dbReference type="Google" id="ProtNLM"/>
    </source>
</evidence>
<accession>A0A8H3YY03</accession>
<evidence type="ECO:0000259" key="3">
    <source>
        <dbReference type="Pfam" id="PF25550"/>
    </source>
</evidence>
<feature type="transmembrane region" description="Helical" evidence="1">
    <location>
        <begin position="268"/>
        <end position="293"/>
    </location>
</feature>
<comment type="caution">
    <text evidence="4">The sequence shown here is derived from an EMBL/GenBank/DDBJ whole genome shotgun (WGS) entry which is preliminary data.</text>
</comment>
<reference evidence="4 5" key="1">
    <citation type="submission" date="2018-12" db="EMBL/GenBank/DDBJ databases">
        <title>Venturia inaequalis Genome Resource.</title>
        <authorList>
            <person name="Lichtner F.J."/>
        </authorList>
    </citation>
    <scope>NUCLEOTIDE SEQUENCE [LARGE SCALE GENOMIC DNA]</scope>
    <source>
        <strain evidence="4 5">120213</strain>
    </source>
</reference>
<keyword evidence="1" id="KW-0472">Membrane</keyword>
<dbReference type="PANTHER" id="PTHR35408:SF2">
    <property type="entry name" value="GLYCOSYLTRANSFERASE 2-LIKE DOMAIN-CONTAINING PROTEIN"/>
    <property type="match status" value="1"/>
</dbReference>
<feature type="domain" description="Glycosyltransferase 2-like" evidence="2">
    <location>
        <begin position="500"/>
        <end position="712"/>
    </location>
</feature>
<gene>
    <name evidence="4" type="ORF">EG328_001561</name>
</gene>
<feature type="transmembrane region" description="Helical" evidence="1">
    <location>
        <begin position="732"/>
        <end position="751"/>
    </location>
</feature>
<keyword evidence="1" id="KW-0812">Transmembrane</keyword>
<dbReference type="SUPFAM" id="SSF53448">
    <property type="entry name" value="Nucleotide-diphospho-sugar transferases"/>
    <property type="match status" value="1"/>
</dbReference>
<evidence type="ECO:0000313" key="4">
    <source>
        <dbReference type="EMBL" id="KAE9978235.1"/>
    </source>
</evidence>
<dbReference type="EMBL" id="WNWS01000139">
    <property type="protein sequence ID" value="KAE9978235.1"/>
    <property type="molecule type" value="Genomic_DNA"/>
</dbReference>
<dbReference type="InterPro" id="IPR029044">
    <property type="entry name" value="Nucleotide-diphossugar_trans"/>
</dbReference>
<dbReference type="Proteomes" id="UP000447873">
    <property type="component" value="Unassembled WGS sequence"/>
</dbReference>
<feature type="transmembrane region" description="Helical" evidence="1">
    <location>
        <begin position="691"/>
        <end position="712"/>
    </location>
</feature>
<sequence length="782" mass="87738">MATALKTPFRFQNALSMTTSKVKYLAKKCQQAKWLEQPEDEFGLTDEDSSAGLGVLLRRPDGFYSSDPICLSIDVLKAVERLGAVVAFTMRSEIVWSMEMEKITPDMTELILDKSGSILPIAPSVRDIGTPRCSAKRESYVCYCRRERFILIWASSVPNILAHGNDVETTLLGLLWGSQSTVPETANPHRSSRSSGLMTHQRGSTQSVLHSDPATNEKLSIIHAAIEKETAGHKHFDPEKNVLVVVVEMACVAKLLTEIRLDGQMVRLALVATIPLFATFSLFFMIVITGSLFSSSDPCRNPTAASIQVSIAPKLGRFPDYELPHITIQMPVYKEGLKNVMIPSINSLVTAIKHYEAQGGTASIFVNDDGMQLVSSDQAEARKAFYDLHHIGYACRPPHNVSFKDEKGKAKPLAKDDPAYFERKGQFKKASNMNYCLDFSLRVEEEFENLLEEESQARHCTQEHFTVDEEMEIYDTARSNVVESDGGKTWADGDCRIGELILIIDSDTRVPEDCLIYAALEMHGSPEVALLQHASGIMQVVNNVFENGITYFTSLIYTSIQFAVGSGDCAPFVGHNTFIRWKAIQSIASRDPETGRILFWSESHVSEDFDVSLRLQMAGFIVRLATYHNGGFQEGVSLTIYDELARWEKYVYGCNELGFNPLIYWPRRGPFTKLFLKFLFSNIKITSKMTIFAYIFTYYAIASAIPLTLVNYLVSGWFNADLDQFYLTSWKIFVSMAVVFNVLSPTAYTMLRHRLGQTTFFISLLETCKWTPTFLVFFGGLS</sequence>
<dbReference type="Pfam" id="PF13632">
    <property type="entry name" value="Glyco_trans_2_3"/>
    <property type="match status" value="1"/>
</dbReference>
<organism evidence="4 5">
    <name type="scientific">Venturia inaequalis</name>
    <name type="common">Apple scab fungus</name>
    <dbReference type="NCBI Taxonomy" id="5025"/>
    <lineage>
        <taxon>Eukaryota</taxon>
        <taxon>Fungi</taxon>
        <taxon>Dikarya</taxon>
        <taxon>Ascomycota</taxon>
        <taxon>Pezizomycotina</taxon>
        <taxon>Dothideomycetes</taxon>
        <taxon>Pleosporomycetidae</taxon>
        <taxon>Venturiales</taxon>
        <taxon>Venturiaceae</taxon>
        <taxon>Venturia</taxon>
    </lineage>
</organism>
<dbReference type="InterPro" id="IPR057688">
    <property type="entry name" value="DUF7928"/>
</dbReference>
<feature type="domain" description="DUF7928" evidence="3">
    <location>
        <begin position="22"/>
        <end position="183"/>
    </location>
</feature>
<evidence type="ECO:0000313" key="5">
    <source>
        <dbReference type="Proteomes" id="UP000447873"/>
    </source>
</evidence>
<evidence type="ECO:0000256" key="1">
    <source>
        <dbReference type="SAM" id="Phobius"/>
    </source>
</evidence>
<keyword evidence="1" id="KW-1133">Transmembrane helix</keyword>
<proteinExistence type="predicted"/>
<dbReference type="PANTHER" id="PTHR35408">
    <property type="entry name" value="CHROMOSOME 15, WHOLE GENOME SHOTGUN SEQUENCE"/>
    <property type="match status" value="1"/>
</dbReference>
<dbReference type="Gene3D" id="3.90.550.10">
    <property type="entry name" value="Spore Coat Polysaccharide Biosynthesis Protein SpsA, Chain A"/>
    <property type="match status" value="1"/>
</dbReference>